<evidence type="ECO:0000313" key="2">
    <source>
        <dbReference type="Proteomes" id="UP001062846"/>
    </source>
</evidence>
<protein>
    <submittedName>
        <fullName evidence="1">Uncharacterized protein</fullName>
    </submittedName>
</protein>
<accession>A0ACC0P856</accession>
<comment type="caution">
    <text evidence="1">The sequence shown here is derived from an EMBL/GenBank/DDBJ whole genome shotgun (WGS) entry which is preliminary data.</text>
</comment>
<evidence type="ECO:0000313" key="1">
    <source>
        <dbReference type="EMBL" id="KAI8560892.1"/>
    </source>
</evidence>
<name>A0ACC0P856_RHOML</name>
<organism evidence="1 2">
    <name type="scientific">Rhododendron molle</name>
    <name type="common">Chinese azalea</name>
    <name type="synonym">Azalea mollis</name>
    <dbReference type="NCBI Taxonomy" id="49168"/>
    <lineage>
        <taxon>Eukaryota</taxon>
        <taxon>Viridiplantae</taxon>
        <taxon>Streptophyta</taxon>
        <taxon>Embryophyta</taxon>
        <taxon>Tracheophyta</taxon>
        <taxon>Spermatophyta</taxon>
        <taxon>Magnoliopsida</taxon>
        <taxon>eudicotyledons</taxon>
        <taxon>Gunneridae</taxon>
        <taxon>Pentapetalae</taxon>
        <taxon>asterids</taxon>
        <taxon>Ericales</taxon>
        <taxon>Ericaceae</taxon>
        <taxon>Ericoideae</taxon>
        <taxon>Rhodoreae</taxon>
        <taxon>Rhododendron</taxon>
    </lineage>
</organism>
<gene>
    <name evidence="1" type="ORF">RHMOL_Rhmol04G0291400</name>
</gene>
<reference evidence="1" key="1">
    <citation type="submission" date="2022-02" db="EMBL/GenBank/DDBJ databases">
        <title>Plant Genome Project.</title>
        <authorList>
            <person name="Zhang R.-G."/>
        </authorList>
    </citation>
    <scope>NUCLEOTIDE SEQUENCE</scope>
    <source>
        <strain evidence="1">AT1</strain>
    </source>
</reference>
<keyword evidence="2" id="KW-1185">Reference proteome</keyword>
<proteinExistence type="predicted"/>
<dbReference type="EMBL" id="CM046391">
    <property type="protein sequence ID" value="KAI8560892.1"/>
    <property type="molecule type" value="Genomic_DNA"/>
</dbReference>
<dbReference type="Proteomes" id="UP001062846">
    <property type="component" value="Chromosome 4"/>
</dbReference>
<sequence length="1229" mass="140283">MAETVSLHAAQALLNGLTSLVTDQIKLAWGFKEDLRKLQRRLKIVQALLLDADHKGQKPSEALKEWLKNLKSVTWHAENVLGEFAYEALRRELEVGNRMKYKVRNFFSLSNPLAFRIKMADRVKDINLLLDEICKEARDIGLSPADQLIRASVPPMAISQTTPFVDKPCVGRDGDVAVVRDMLLGSKDNLSVIAIVGMPGLGKTTLAQLVYKDKKVVEYFGDNKMWICVSDDFKIERLLNEMVQSLFGEKSEIPNIEGIVRKLGEKLKEKKYLLVLDDVWNTNPQIWDQLISSLKGTEGSNGSKIIVTTRSMDVVYAMRVPQSLTHQLLELSHDDSWTLFRKNAFASGGPIETKPLVVIGRKMVEKCKGVPLAIKSLGGLLYDKKSPTEWESIEESEIWRSLEGEGQILPALRLSFHHLPSPSLKQCFAYCSIFPKDQLIFKDNLIQLWAALGYLQCLSEGNLEMEDIGNNYFNILLRNSLFQDVVLDENNDTIACKMHDLVHDLALDVSEGSCLTLKTSEVKDHPEVQHLSLCLKEEGRLEVSDENIGKLRTLFVTGNLPENTEDIKSVRALSIVNYGLEELSSSICKFIHLKYLDLSECTYLKGLPNSITQLYNLETLRLPRSSRILEEVKSEIHKLVSLRHLCVEETLFNTKMIPPMIGHLTSLQTLPFFSVSKDQGHKIEELGSLSKLRGRLILYNLQYVKDQEEANRANMSGKTKITELRFHWARNYSNSNINYNDVLEGLKPHKNLRFLMVNYFGGQRLASWMRSRDDQLLQNLVKIKLICCKFCEDIPILGHLPHLAVVEMVRLDNVEIIGPDFYGLDERTGAGRSSTVAASATVVFPALRKLTIRGMQKLKEWSDVSSLPSATMSMMEFFPRLEELYISKCPNLITIPCHLLRIQEIHIVSDDELSRSDFYKMVYKPYLIIKVHGDAENLGTLIENLLERSSKFLRHLVIAEFKELCYLPKQLLNLASLELLTIERCPNLMFIGEETVVEFNSCLTSLQELSIRWCSKLRCLRKALLQPTLVRLQITGFSNLTEASPDELRNLTSLQDLVLTNCNSRLERSWEEGHFCLTSLRTLEIGSFSEELDYFPWPEVEMANAQNPQHYPFMFLESLKLRGWPKLKCLPDELRHLSSLRTLQIFGFHGLEALPEWLGNFSSLESLKLWFCSNLTRLPSLENFQLLKNLQYLEIHWCPLLMKRCKEGGEEWHKIAHIPRLSIDDSNAA</sequence>